<keyword evidence="2" id="KW-1185">Reference proteome</keyword>
<sequence length="886" mass="97083">MGLFIKGRNHTQSTSSSNIQELFQNQDEDALSVTGGIYLTHSRDGRPALGRKRPNKILQDFGFDILGQSFGVPSRSDYKRRARPQSYTSQSSGLVTMPGTPRPVWEPQELDRGRKVHTYENTNHPPIHCRTDRAHLRSPYAPISAVQHDNQGIPGLWQGAAYGRSCSSTGPRTLSQHCGLPPPPPPPPSSVVGWHYHPGDNVGAVPISRGYNMTPPHHACPPYPCGGTQASQSAPSGTSLQHGMIALGSVLPQPTVRPVLPPLLPPILASPLSFSHYSNRPQPTLLPHVQATWTTSPVNLPPPPPLPPLPPSQYQLQAYATRTRQGNVSQQNTNYVKSTEKLAGQANQAGNSLEDAKRAHAEAKQSEDVRQSLGKRIQHVHVCAGCGKKRSARYQQAHPLKRGELPPLNYCYSCLLNAADSGSEGSGADVAVEYPFPQKVHTKPTGYRPQPVSASNVQQDRRKVSLPWLRSNENHTIADGAEQRYHELGLRRAVLRFLNFDRAGAPKRVDSGAFQEGAETPTRFQQKYPRVDLWNAKHHSPAIPMPPSNNEPTLSRPRTRIRRPQPQPEIVDVDSSLPVDADADADVPMLVLDREGSLPRSGANDPAYAPNSAQARDMPEQTAGLQQFSGSGDFVCCPVRNTVPELADNFGENGPLTPTDLPYASNSQLPCTVRDLLWDYQTSMEREVEEMAERDLASAGKLFDSLSESLGGSATSTCPITSVITTSNMSIVSYNSDSDDGGNDTAAAGTREAKLGKNVEDVGAIKPTRRLEYSSEEERQQKITTSKSRNESSTAYLEHSDRCIAKNPRSLSPRKKMNNEVYNEYGGNQVDDNDVDSFPSPILSSLIGHTGHSVDDLEEEYVPVYQGPATTAKHHRMRRFLRRSSD</sequence>
<proteinExistence type="predicted"/>
<reference evidence="1" key="1">
    <citation type="submission" date="2022-10" db="EMBL/GenBank/DDBJ databases">
        <title>Genome Sequence of Xylaria curta.</title>
        <authorList>
            <person name="Buettner E."/>
        </authorList>
    </citation>
    <scope>NUCLEOTIDE SEQUENCE</scope>
    <source>
        <strain evidence="1">Babe10</strain>
    </source>
</reference>
<gene>
    <name evidence="1" type="ORF">NUW58_g1659</name>
</gene>
<dbReference type="EMBL" id="JAPDGR010000189">
    <property type="protein sequence ID" value="KAJ2994030.1"/>
    <property type="molecule type" value="Genomic_DNA"/>
</dbReference>
<comment type="caution">
    <text evidence="1">The sequence shown here is derived from an EMBL/GenBank/DDBJ whole genome shotgun (WGS) entry which is preliminary data.</text>
</comment>
<accession>A0ACC1PJA9</accession>
<organism evidence="1 2">
    <name type="scientific">Xylaria curta</name>
    <dbReference type="NCBI Taxonomy" id="42375"/>
    <lineage>
        <taxon>Eukaryota</taxon>
        <taxon>Fungi</taxon>
        <taxon>Dikarya</taxon>
        <taxon>Ascomycota</taxon>
        <taxon>Pezizomycotina</taxon>
        <taxon>Sordariomycetes</taxon>
        <taxon>Xylariomycetidae</taxon>
        <taxon>Xylariales</taxon>
        <taxon>Xylariaceae</taxon>
        <taxon>Xylaria</taxon>
    </lineage>
</organism>
<protein>
    <submittedName>
        <fullName evidence="1">Uncharacterized protein</fullName>
    </submittedName>
</protein>
<dbReference type="Proteomes" id="UP001143856">
    <property type="component" value="Unassembled WGS sequence"/>
</dbReference>
<evidence type="ECO:0000313" key="2">
    <source>
        <dbReference type="Proteomes" id="UP001143856"/>
    </source>
</evidence>
<evidence type="ECO:0000313" key="1">
    <source>
        <dbReference type="EMBL" id="KAJ2994030.1"/>
    </source>
</evidence>
<name>A0ACC1PJA9_9PEZI</name>